<protein>
    <submittedName>
        <fullName evidence="1">Uncharacterized protein</fullName>
    </submittedName>
</protein>
<organism evidence="1 2">
    <name type="scientific">Pleomassaria siparia CBS 279.74</name>
    <dbReference type="NCBI Taxonomy" id="1314801"/>
    <lineage>
        <taxon>Eukaryota</taxon>
        <taxon>Fungi</taxon>
        <taxon>Dikarya</taxon>
        <taxon>Ascomycota</taxon>
        <taxon>Pezizomycotina</taxon>
        <taxon>Dothideomycetes</taxon>
        <taxon>Pleosporomycetidae</taxon>
        <taxon>Pleosporales</taxon>
        <taxon>Pleomassariaceae</taxon>
        <taxon>Pleomassaria</taxon>
    </lineage>
</organism>
<name>A0A6G1KL59_9PLEO</name>
<dbReference type="AlphaFoldDB" id="A0A6G1KL59"/>
<reference evidence="1" key="1">
    <citation type="journal article" date="2020" name="Stud. Mycol.">
        <title>101 Dothideomycetes genomes: a test case for predicting lifestyles and emergence of pathogens.</title>
        <authorList>
            <person name="Haridas S."/>
            <person name="Albert R."/>
            <person name="Binder M."/>
            <person name="Bloem J."/>
            <person name="Labutti K."/>
            <person name="Salamov A."/>
            <person name="Andreopoulos B."/>
            <person name="Baker S."/>
            <person name="Barry K."/>
            <person name="Bills G."/>
            <person name="Bluhm B."/>
            <person name="Cannon C."/>
            <person name="Castanera R."/>
            <person name="Culley D."/>
            <person name="Daum C."/>
            <person name="Ezra D."/>
            <person name="Gonzalez J."/>
            <person name="Henrissat B."/>
            <person name="Kuo A."/>
            <person name="Liang C."/>
            <person name="Lipzen A."/>
            <person name="Lutzoni F."/>
            <person name="Magnuson J."/>
            <person name="Mondo S."/>
            <person name="Nolan M."/>
            <person name="Ohm R."/>
            <person name="Pangilinan J."/>
            <person name="Park H.-J."/>
            <person name="Ramirez L."/>
            <person name="Alfaro M."/>
            <person name="Sun H."/>
            <person name="Tritt A."/>
            <person name="Yoshinaga Y."/>
            <person name="Zwiers L.-H."/>
            <person name="Turgeon B."/>
            <person name="Goodwin S."/>
            <person name="Spatafora J."/>
            <person name="Crous P."/>
            <person name="Grigoriev I."/>
        </authorList>
    </citation>
    <scope>NUCLEOTIDE SEQUENCE</scope>
    <source>
        <strain evidence="1">CBS 279.74</strain>
    </source>
</reference>
<proteinExistence type="predicted"/>
<evidence type="ECO:0000313" key="1">
    <source>
        <dbReference type="EMBL" id="KAF2713097.1"/>
    </source>
</evidence>
<dbReference type="Proteomes" id="UP000799428">
    <property type="component" value="Unassembled WGS sequence"/>
</dbReference>
<dbReference type="EMBL" id="MU005765">
    <property type="protein sequence ID" value="KAF2713097.1"/>
    <property type="molecule type" value="Genomic_DNA"/>
</dbReference>
<accession>A0A6G1KL59</accession>
<evidence type="ECO:0000313" key="2">
    <source>
        <dbReference type="Proteomes" id="UP000799428"/>
    </source>
</evidence>
<sequence>MLSSALNSYLARLVLASNKATAATYTHTPFVKLTSHHTTPRHAAPYRTLFSHSVHIRCQSACQYPFSASALHYHPSPSPSSCLIRLECYYVPRVDWYLATLLLFFFLLCPPRLSVYIKALETAPTGPALLDPAKILIR</sequence>
<gene>
    <name evidence="1" type="ORF">K504DRAFT_130420</name>
</gene>
<keyword evidence="2" id="KW-1185">Reference proteome</keyword>